<evidence type="ECO:0000313" key="2">
    <source>
        <dbReference type="Proteomes" id="UP000492821"/>
    </source>
</evidence>
<sequence length="130" mass="14427">MVTSWLDGYISHCVHRILLCHRHHLTPIGARNQLSTHKSLMMAFTFHSRRTRCPAGTQLSVEGSGSKRPGSETSEPEAPKVKIRRRIRFRSLRKYGIGSGAGAGGSVEPGSVGEFTTLCVKFEEQYQKVT</sequence>
<evidence type="ECO:0000256" key="1">
    <source>
        <dbReference type="SAM" id="MobiDB-lite"/>
    </source>
</evidence>
<dbReference type="WBParaSite" id="Pan_g10625.t2">
    <property type="protein sequence ID" value="Pan_g10625.t2"/>
    <property type="gene ID" value="Pan_g10625"/>
</dbReference>
<feature type="region of interest" description="Disordered" evidence="1">
    <location>
        <begin position="55"/>
        <end position="81"/>
    </location>
</feature>
<name>A0A7E4UMQ2_PANRE</name>
<evidence type="ECO:0000313" key="3">
    <source>
        <dbReference type="WBParaSite" id="Pan_g10625.t2"/>
    </source>
</evidence>
<dbReference type="AlphaFoldDB" id="A0A7E4UMQ2"/>
<keyword evidence="2" id="KW-1185">Reference proteome</keyword>
<dbReference type="Proteomes" id="UP000492821">
    <property type="component" value="Unassembled WGS sequence"/>
</dbReference>
<proteinExistence type="predicted"/>
<reference evidence="2" key="1">
    <citation type="journal article" date="2013" name="Genetics">
        <title>The draft genome and transcriptome of Panagrellus redivivus are shaped by the harsh demands of a free-living lifestyle.</title>
        <authorList>
            <person name="Srinivasan J."/>
            <person name="Dillman A.R."/>
            <person name="Macchietto M.G."/>
            <person name="Heikkinen L."/>
            <person name="Lakso M."/>
            <person name="Fracchia K.M."/>
            <person name="Antoshechkin I."/>
            <person name="Mortazavi A."/>
            <person name="Wong G."/>
            <person name="Sternberg P.W."/>
        </authorList>
    </citation>
    <scope>NUCLEOTIDE SEQUENCE [LARGE SCALE GENOMIC DNA]</scope>
    <source>
        <strain evidence="2">MT8872</strain>
    </source>
</reference>
<accession>A0A7E4UMQ2</accession>
<reference evidence="3" key="2">
    <citation type="submission" date="2020-10" db="UniProtKB">
        <authorList>
            <consortium name="WormBaseParasite"/>
        </authorList>
    </citation>
    <scope>IDENTIFICATION</scope>
</reference>
<organism evidence="2 3">
    <name type="scientific">Panagrellus redivivus</name>
    <name type="common">Microworm</name>
    <dbReference type="NCBI Taxonomy" id="6233"/>
    <lineage>
        <taxon>Eukaryota</taxon>
        <taxon>Metazoa</taxon>
        <taxon>Ecdysozoa</taxon>
        <taxon>Nematoda</taxon>
        <taxon>Chromadorea</taxon>
        <taxon>Rhabditida</taxon>
        <taxon>Tylenchina</taxon>
        <taxon>Panagrolaimomorpha</taxon>
        <taxon>Panagrolaimoidea</taxon>
        <taxon>Panagrolaimidae</taxon>
        <taxon>Panagrellus</taxon>
    </lineage>
</organism>
<protein>
    <submittedName>
        <fullName evidence="3">Calcium/calmodulin-dependent 3',5'-cyclic nucleotide phosphodiesterase 1C</fullName>
    </submittedName>
</protein>